<comment type="caution">
    <text evidence="2">The sequence shown here is derived from an EMBL/GenBank/DDBJ whole genome shotgun (WGS) entry which is preliminary data.</text>
</comment>
<name>A0A645G2Y9_9ZZZZ</name>
<gene>
    <name evidence="2" type="ORF">SDC9_168590</name>
</gene>
<evidence type="ECO:0000256" key="1">
    <source>
        <dbReference type="SAM" id="MobiDB-lite"/>
    </source>
</evidence>
<feature type="compositionally biased region" description="Basic and acidic residues" evidence="1">
    <location>
        <begin position="40"/>
        <end position="52"/>
    </location>
</feature>
<organism evidence="2">
    <name type="scientific">bioreactor metagenome</name>
    <dbReference type="NCBI Taxonomy" id="1076179"/>
    <lineage>
        <taxon>unclassified sequences</taxon>
        <taxon>metagenomes</taxon>
        <taxon>ecological metagenomes</taxon>
    </lineage>
</organism>
<reference evidence="2" key="1">
    <citation type="submission" date="2019-08" db="EMBL/GenBank/DDBJ databases">
        <authorList>
            <person name="Kucharzyk K."/>
            <person name="Murdoch R.W."/>
            <person name="Higgins S."/>
            <person name="Loffler F."/>
        </authorList>
    </citation>
    <scope>NUCLEOTIDE SEQUENCE</scope>
</reference>
<feature type="region of interest" description="Disordered" evidence="1">
    <location>
        <begin position="29"/>
        <end position="133"/>
    </location>
</feature>
<sequence>MESSLRAAEPRGNPKCAVTVLDCFPRIRSGAAMTKGAKPKSSESGKDRRPREGYSIAQPVFPHHLFPRHPGLDPGSIHAAPKEWIPDQVRNDKGLKGANRSHIGCVSDLPAPTAGFSRRPSPVPALGRGRVGG</sequence>
<protein>
    <submittedName>
        <fullName evidence="2">Uncharacterized protein</fullName>
    </submittedName>
</protein>
<evidence type="ECO:0000313" key="2">
    <source>
        <dbReference type="EMBL" id="MPN21211.1"/>
    </source>
</evidence>
<feature type="compositionally biased region" description="Basic and acidic residues" evidence="1">
    <location>
        <begin position="80"/>
        <end position="95"/>
    </location>
</feature>
<proteinExistence type="predicted"/>
<dbReference type="AlphaFoldDB" id="A0A645G2Y9"/>
<dbReference type="EMBL" id="VSSQ01069135">
    <property type="protein sequence ID" value="MPN21211.1"/>
    <property type="molecule type" value="Genomic_DNA"/>
</dbReference>
<accession>A0A645G2Y9</accession>